<sequence length="64" mass="7082">MRKITRKVGESIVLDGDRRITILRIEGHRAWFGVSGPEGEGRRGERRDAPRPPLIAGAFLADDG</sequence>
<dbReference type="GO" id="GO:0006109">
    <property type="term" value="P:regulation of carbohydrate metabolic process"/>
    <property type="evidence" value="ECO:0007669"/>
    <property type="project" value="InterPro"/>
</dbReference>
<accession>A0A831W3X4</accession>
<dbReference type="InterPro" id="IPR036107">
    <property type="entry name" value="CsrA_sf"/>
</dbReference>
<proteinExistence type="predicted"/>
<dbReference type="Proteomes" id="UP000886251">
    <property type="component" value="Unassembled WGS sequence"/>
</dbReference>
<name>A0A831W3X4_9GAMM</name>
<evidence type="ECO:0000256" key="1">
    <source>
        <dbReference type="SAM" id="MobiDB-lite"/>
    </source>
</evidence>
<dbReference type="GO" id="GO:0003723">
    <property type="term" value="F:RNA binding"/>
    <property type="evidence" value="ECO:0007669"/>
    <property type="project" value="InterPro"/>
</dbReference>
<feature type="compositionally biased region" description="Basic and acidic residues" evidence="1">
    <location>
        <begin position="39"/>
        <end position="50"/>
    </location>
</feature>
<dbReference type="GO" id="GO:0006402">
    <property type="term" value="P:mRNA catabolic process"/>
    <property type="evidence" value="ECO:0007669"/>
    <property type="project" value="InterPro"/>
</dbReference>
<dbReference type="Gene3D" id="2.60.40.4380">
    <property type="entry name" value="Translational regulator CsrA"/>
    <property type="match status" value="1"/>
</dbReference>
<feature type="region of interest" description="Disordered" evidence="1">
    <location>
        <begin position="35"/>
        <end position="56"/>
    </location>
</feature>
<protein>
    <submittedName>
        <fullName evidence="2">Carbon storage regulator</fullName>
    </submittedName>
</protein>
<dbReference type="SUPFAM" id="SSF117130">
    <property type="entry name" value="CsrA-like"/>
    <property type="match status" value="1"/>
</dbReference>
<organism evidence="2">
    <name type="scientific">Sedimenticola thiotaurini</name>
    <dbReference type="NCBI Taxonomy" id="1543721"/>
    <lineage>
        <taxon>Bacteria</taxon>
        <taxon>Pseudomonadati</taxon>
        <taxon>Pseudomonadota</taxon>
        <taxon>Gammaproteobacteria</taxon>
        <taxon>Chromatiales</taxon>
        <taxon>Sedimenticolaceae</taxon>
        <taxon>Sedimenticola</taxon>
    </lineage>
</organism>
<dbReference type="AlphaFoldDB" id="A0A831W3X4"/>
<gene>
    <name evidence="2" type="ORF">ENI96_11490</name>
</gene>
<reference evidence="2" key="1">
    <citation type="journal article" date="2020" name="mSystems">
        <title>Genome- and Community-Level Interaction Insights into Carbon Utilization and Element Cycling Functions of Hydrothermarchaeota in Hydrothermal Sediment.</title>
        <authorList>
            <person name="Zhou Z."/>
            <person name="Liu Y."/>
            <person name="Xu W."/>
            <person name="Pan J."/>
            <person name="Luo Z.H."/>
            <person name="Li M."/>
        </authorList>
    </citation>
    <scope>NUCLEOTIDE SEQUENCE [LARGE SCALE GENOMIC DNA]</scope>
    <source>
        <strain evidence="2">HyVt-443</strain>
    </source>
</reference>
<evidence type="ECO:0000313" key="2">
    <source>
        <dbReference type="EMBL" id="HEB97039.1"/>
    </source>
</evidence>
<comment type="caution">
    <text evidence="2">The sequence shown here is derived from an EMBL/GenBank/DDBJ whole genome shotgun (WGS) entry which is preliminary data.</text>
</comment>
<dbReference type="EMBL" id="DRKP01000137">
    <property type="protein sequence ID" value="HEB97039.1"/>
    <property type="molecule type" value="Genomic_DNA"/>
</dbReference>